<feature type="transmembrane region" description="Helical" evidence="1">
    <location>
        <begin position="12"/>
        <end position="33"/>
    </location>
</feature>
<keyword evidence="1" id="KW-0812">Transmembrane</keyword>
<sequence length="155" mass="16767">MSKIVVVSKKQLRHWALIGLLALGTLGAAWYWGYSEAKTTGGSIAPQGETRTIHLVTGEFKSTDANGKTIEAYRWDPGTIHVRQGENINLSIFGVNGASHPFIIDGLNVKGEVKKGKETVVSFHADKPGTYRIVCLSHPDIAHNGPMVGYIIVDA</sequence>
<name>A0ABW3UX32_9BACL</name>
<dbReference type="PROSITE" id="PS50857">
    <property type="entry name" value="COX2_CUA"/>
    <property type="match status" value="1"/>
</dbReference>
<dbReference type="EMBL" id="JBHTLU010000050">
    <property type="protein sequence ID" value="MFD1224829.1"/>
    <property type="molecule type" value="Genomic_DNA"/>
</dbReference>
<evidence type="ECO:0000259" key="2">
    <source>
        <dbReference type="PROSITE" id="PS50857"/>
    </source>
</evidence>
<dbReference type="InterPro" id="IPR008972">
    <property type="entry name" value="Cupredoxin"/>
</dbReference>
<keyword evidence="1" id="KW-1133">Transmembrane helix</keyword>
<dbReference type="InterPro" id="IPR028096">
    <property type="entry name" value="EfeO_Cupredoxin"/>
</dbReference>
<keyword evidence="1" id="KW-0472">Membrane</keyword>
<proteinExistence type="predicted"/>
<protein>
    <submittedName>
        <fullName evidence="3">Cupredoxin domain-containing protein</fullName>
    </submittedName>
</protein>
<evidence type="ECO:0000313" key="3">
    <source>
        <dbReference type="EMBL" id="MFD1224829.1"/>
    </source>
</evidence>
<keyword evidence="4" id="KW-1185">Reference proteome</keyword>
<accession>A0ABW3UX32</accession>
<dbReference type="RefSeq" id="WP_192705336.1">
    <property type="nucleotide sequence ID" value="NZ_BAABJG010000058.1"/>
</dbReference>
<organism evidence="3 4">
    <name type="scientific">Paenibacillus vulneris</name>
    <dbReference type="NCBI Taxonomy" id="1133364"/>
    <lineage>
        <taxon>Bacteria</taxon>
        <taxon>Bacillati</taxon>
        <taxon>Bacillota</taxon>
        <taxon>Bacilli</taxon>
        <taxon>Bacillales</taxon>
        <taxon>Paenibacillaceae</taxon>
        <taxon>Paenibacillus</taxon>
    </lineage>
</organism>
<evidence type="ECO:0000256" key="1">
    <source>
        <dbReference type="SAM" id="Phobius"/>
    </source>
</evidence>
<dbReference type="InterPro" id="IPR002429">
    <property type="entry name" value="CcO_II-like_C"/>
</dbReference>
<dbReference type="SUPFAM" id="SSF49503">
    <property type="entry name" value="Cupredoxins"/>
    <property type="match status" value="1"/>
</dbReference>
<feature type="domain" description="Cytochrome oxidase subunit II copper A binding" evidence="2">
    <location>
        <begin position="18"/>
        <end position="155"/>
    </location>
</feature>
<dbReference type="Proteomes" id="UP001597180">
    <property type="component" value="Unassembled WGS sequence"/>
</dbReference>
<comment type="caution">
    <text evidence="3">The sequence shown here is derived from an EMBL/GenBank/DDBJ whole genome shotgun (WGS) entry which is preliminary data.</text>
</comment>
<dbReference type="Gene3D" id="2.60.40.420">
    <property type="entry name" value="Cupredoxins - blue copper proteins"/>
    <property type="match status" value="1"/>
</dbReference>
<dbReference type="Pfam" id="PF13473">
    <property type="entry name" value="Cupredoxin_1"/>
    <property type="match status" value="1"/>
</dbReference>
<evidence type="ECO:0000313" key="4">
    <source>
        <dbReference type="Proteomes" id="UP001597180"/>
    </source>
</evidence>
<gene>
    <name evidence="3" type="ORF">ACFQ4B_32440</name>
</gene>
<reference evidence="4" key="1">
    <citation type="journal article" date="2019" name="Int. J. Syst. Evol. Microbiol.">
        <title>The Global Catalogue of Microorganisms (GCM) 10K type strain sequencing project: providing services to taxonomists for standard genome sequencing and annotation.</title>
        <authorList>
            <consortium name="The Broad Institute Genomics Platform"/>
            <consortium name="The Broad Institute Genome Sequencing Center for Infectious Disease"/>
            <person name="Wu L."/>
            <person name="Ma J."/>
        </authorList>
    </citation>
    <scope>NUCLEOTIDE SEQUENCE [LARGE SCALE GENOMIC DNA]</scope>
    <source>
        <strain evidence="4">CCUG 53270</strain>
    </source>
</reference>